<dbReference type="Proteomes" id="UP001597318">
    <property type="component" value="Unassembled WGS sequence"/>
</dbReference>
<dbReference type="InterPro" id="IPR046938">
    <property type="entry name" value="DNA_clamp_sf"/>
</dbReference>
<keyword evidence="4 10" id="KW-0963">Cytoplasm</keyword>
<dbReference type="CDD" id="cd00140">
    <property type="entry name" value="beta_clamp"/>
    <property type="match status" value="1"/>
</dbReference>
<dbReference type="Pfam" id="PF02767">
    <property type="entry name" value="DNA_pol3_beta_2"/>
    <property type="match status" value="1"/>
</dbReference>
<dbReference type="InterPro" id="IPR022635">
    <property type="entry name" value="DNA_polIII_beta_C"/>
</dbReference>
<dbReference type="Pfam" id="PF02768">
    <property type="entry name" value="DNA_pol3_beta_3"/>
    <property type="match status" value="1"/>
</dbReference>
<dbReference type="Gene3D" id="3.70.10.10">
    <property type="match status" value="1"/>
</dbReference>
<comment type="caution">
    <text evidence="14">The sequence shown here is derived from an EMBL/GenBank/DDBJ whole genome shotgun (WGS) entry which is preliminary data.</text>
</comment>
<evidence type="ECO:0000259" key="12">
    <source>
        <dbReference type="Pfam" id="PF02767"/>
    </source>
</evidence>
<dbReference type="GO" id="GO:0003887">
    <property type="term" value="F:DNA-directed DNA polymerase activity"/>
    <property type="evidence" value="ECO:0007669"/>
    <property type="project" value="UniProtKB-EC"/>
</dbReference>
<dbReference type="RefSeq" id="WP_247347559.1">
    <property type="nucleotide sequence ID" value="NZ_CP095551.1"/>
</dbReference>
<dbReference type="EMBL" id="JBHUIK010000007">
    <property type="protein sequence ID" value="MFD2216495.1"/>
    <property type="molecule type" value="Genomic_DNA"/>
</dbReference>
<dbReference type="InterPro" id="IPR022637">
    <property type="entry name" value="DNA_polIII_beta_cen"/>
</dbReference>
<evidence type="ECO:0000256" key="3">
    <source>
        <dbReference type="ARBA" id="ARBA00021035"/>
    </source>
</evidence>
<reference evidence="15" key="1">
    <citation type="journal article" date="2019" name="Int. J. Syst. Evol. Microbiol.">
        <title>The Global Catalogue of Microorganisms (GCM) 10K type strain sequencing project: providing services to taxonomists for standard genome sequencing and annotation.</title>
        <authorList>
            <consortium name="The Broad Institute Genomics Platform"/>
            <consortium name="The Broad Institute Genome Sequencing Center for Infectious Disease"/>
            <person name="Wu L."/>
            <person name="Ma J."/>
        </authorList>
    </citation>
    <scope>NUCLEOTIDE SEQUENCE [LARGE SCALE GENOMIC DNA]</scope>
    <source>
        <strain evidence="15">CGMCC 1.15474</strain>
    </source>
</reference>
<dbReference type="PANTHER" id="PTHR30478:SF0">
    <property type="entry name" value="BETA SLIDING CLAMP"/>
    <property type="match status" value="1"/>
</dbReference>
<feature type="domain" description="DNA polymerase III beta sliding clamp central" evidence="12">
    <location>
        <begin position="133"/>
        <end position="245"/>
    </location>
</feature>
<keyword evidence="9" id="KW-0238">DNA-binding</keyword>
<dbReference type="InterPro" id="IPR001001">
    <property type="entry name" value="DNA_polIII_beta"/>
</dbReference>
<dbReference type="Gene3D" id="3.10.150.10">
    <property type="entry name" value="DNA Polymerase III, subunit A, domain 2"/>
    <property type="match status" value="1"/>
</dbReference>
<comment type="similarity">
    <text evidence="2 10">Belongs to the beta sliding clamp family.</text>
</comment>
<dbReference type="SMART" id="SM00480">
    <property type="entry name" value="POL3Bc"/>
    <property type="match status" value="1"/>
</dbReference>
<evidence type="ECO:0000256" key="7">
    <source>
        <dbReference type="ARBA" id="ARBA00022705"/>
    </source>
</evidence>
<keyword evidence="7 10" id="KW-0235">DNA replication</keyword>
<evidence type="ECO:0000256" key="6">
    <source>
        <dbReference type="ARBA" id="ARBA00022695"/>
    </source>
</evidence>
<evidence type="ECO:0000256" key="10">
    <source>
        <dbReference type="PIRNR" id="PIRNR000804"/>
    </source>
</evidence>
<dbReference type="NCBIfam" id="TIGR00663">
    <property type="entry name" value="dnan"/>
    <property type="match status" value="1"/>
</dbReference>
<dbReference type="Pfam" id="PF00712">
    <property type="entry name" value="DNA_pol3_beta"/>
    <property type="match status" value="1"/>
</dbReference>
<gene>
    <name evidence="14" type="primary">dnaN</name>
    <name evidence="14" type="ORF">ACFSKK_22725</name>
</gene>
<dbReference type="SUPFAM" id="SSF55979">
    <property type="entry name" value="DNA clamp"/>
    <property type="match status" value="3"/>
</dbReference>
<evidence type="ECO:0000256" key="8">
    <source>
        <dbReference type="ARBA" id="ARBA00022932"/>
    </source>
</evidence>
<keyword evidence="5 10" id="KW-0808">Transferase</keyword>
<evidence type="ECO:0000259" key="13">
    <source>
        <dbReference type="Pfam" id="PF02768"/>
    </source>
</evidence>
<proteinExistence type="inferred from homology"/>
<dbReference type="PIRSF" id="PIRSF000804">
    <property type="entry name" value="DNA_pol_III_b"/>
    <property type="match status" value="1"/>
</dbReference>
<evidence type="ECO:0000259" key="11">
    <source>
        <dbReference type="Pfam" id="PF00712"/>
    </source>
</evidence>
<evidence type="ECO:0000256" key="2">
    <source>
        <dbReference type="ARBA" id="ARBA00010752"/>
    </source>
</evidence>
<evidence type="ECO:0000313" key="14">
    <source>
        <dbReference type="EMBL" id="MFD2216495.1"/>
    </source>
</evidence>
<organism evidence="14 15">
    <name type="scientific">Metabacillus endolithicus</name>
    <dbReference type="NCBI Taxonomy" id="1535204"/>
    <lineage>
        <taxon>Bacteria</taxon>
        <taxon>Bacillati</taxon>
        <taxon>Bacillota</taxon>
        <taxon>Bacilli</taxon>
        <taxon>Bacillales</taxon>
        <taxon>Bacillaceae</taxon>
        <taxon>Metabacillus</taxon>
    </lineage>
</organism>
<evidence type="ECO:0000256" key="5">
    <source>
        <dbReference type="ARBA" id="ARBA00022679"/>
    </source>
</evidence>
<evidence type="ECO:0000313" key="15">
    <source>
        <dbReference type="Proteomes" id="UP001597318"/>
    </source>
</evidence>
<evidence type="ECO:0000256" key="1">
    <source>
        <dbReference type="ARBA" id="ARBA00004496"/>
    </source>
</evidence>
<comment type="subunit">
    <text evidence="10">Forms a ring-shaped head-to-tail homodimer around DNA.</text>
</comment>
<keyword evidence="6 10" id="KW-0548">Nucleotidyltransferase</keyword>
<dbReference type="InterPro" id="IPR022634">
    <property type="entry name" value="DNA_polIII_beta_N"/>
</dbReference>
<sequence>MSIKINHLKGFLQVLERAKAVASDKNDDIKSGVLIQAKGTSLSIRGMDENISLEIQSNELTEATKETSFLVPASFFQELMKNLPKGDVKLVKKESKNEVNIVVGKSQFNIATMNGEDYPVVDVLQEGNSFKIDGTLFSEGLSAVKHATSENETRPILTGVHIVSNGQYLTLIATDSHRLAAKAVPLLQEATELKNTVLPKKSIDELIQILSNVKECEMIIHENRMTIKTDNLTFTTRLLEGSYPDITKLIPNDFECQSKVNREELIRACDRAKISLKPDKKKVAKFHFKNSELPALDLIFTTSISSGKEELFLADLEGEITINLDVVYLKDSLQSLTTRDVLIQFAGVMKPVLIKPVSEDAAQFALVLPVR</sequence>
<feature type="domain" description="DNA polymerase III beta sliding clamp C-terminal" evidence="13">
    <location>
        <begin position="248"/>
        <end position="369"/>
    </location>
</feature>
<evidence type="ECO:0000256" key="9">
    <source>
        <dbReference type="ARBA" id="ARBA00023125"/>
    </source>
</evidence>
<evidence type="ECO:0000256" key="4">
    <source>
        <dbReference type="ARBA" id="ARBA00022490"/>
    </source>
</evidence>
<comment type="subcellular location">
    <subcellularLocation>
        <location evidence="1 10">Cytoplasm</location>
    </subcellularLocation>
</comment>
<dbReference type="PANTHER" id="PTHR30478">
    <property type="entry name" value="DNA POLYMERASE III SUBUNIT BETA"/>
    <property type="match status" value="1"/>
</dbReference>
<protein>
    <recommendedName>
        <fullName evidence="3 10">Beta sliding clamp</fullName>
    </recommendedName>
</protein>
<keyword evidence="15" id="KW-1185">Reference proteome</keyword>
<accession>A0ABW5C6D0</accession>
<feature type="domain" description="DNA polymerase III beta sliding clamp N-terminal" evidence="11">
    <location>
        <begin position="11"/>
        <end position="121"/>
    </location>
</feature>
<comment type="function">
    <text evidence="10">Confers DNA tethering and processivity to DNA polymerases and other proteins. Acts as a clamp, forming a ring around DNA (a reaction catalyzed by the clamp-loading complex) which diffuses in an ATP-independent manner freely and bidirectionally along dsDNA. Initially characterized for its ability to contact the catalytic subunit of DNA polymerase III (Pol III), a complex, multichain enzyme responsible for most of the replicative synthesis in bacteria; Pol III exhibits 3'-5' exonuclease proofreading activity. The beta chain is required for initiation of replication as well as for processivity of DNA replication.</text>
</comment>
<name>A0ABW5C6D0_9BACI</name>
<keyword evidence="8 10" id="KW-0239">DNA-directed DNA polymerase</keyword>